<name>A0A060C7Z9_9BURK</name>
<proteinExistence type="predicted"/>
<protein>
    <submittedName>
        <fullName evidence="1">CAZy families GT2 protein</fullName>
    </submittedName>
</protein>
<feature type="non-terminal residue" evidence="1">
    <location>
        <position position="1"/>
    </location>
</feature>
<feature type="non-terminal residue" evidence="1">
    <location>
        <position position="139"/>
    </location>
</feature>
<evidence type="ECO:0000313" key="1">
    <source>
        <dbReference type="EMBL" id="AIA89150.1"/>
    </source>
</evidence>
<dbReference type="AlphaFoldDB" id="A0A060C7Z9"/>
<reference evidence="1" key="1">
    <citation type="journal article" date="2013" name="Environ. Microbiol.">
        <title>Seasonally variable intestinal metagenomes of the red palm weevil (Rhynchophorus ferrugineus).</title>
        <authorList>
            <person name="Jia S."/>
            <person name="Zhang X."/>
            <person name="Zhang G."/>
            <person name="Yin A."/>
            <person name="Zhang S."/>
            <person name="Li F."/>
            <person name="Wang L."/>
            <person name="Zhao D."/>
            <person name="Yun Q."/>
            <person name="Tala"/>
            <person name="Wang J."/>
            <person name="Sun G."/>
            <person name="Baabdullah M."/>
            <person name="Yu X."/>
            <person name="Hu S."/>
            <person name="Al-Mssallem I.S."/>
            <person name="Yu J."/>
        </authorList>
    </citation>
    <scope>NUCLEOTIDE SEQUENCE</scope>
</reference>
<organism evidence="1">
    <name type="scientific">uncultured Methylibium sp</name>
    <dbReference type="NCBI Taxonomy" id="381093"/>
    <lineage>
        <taxon>Bacteria</taxon>
        <taxon>Pseudomonadati</taxon>
        <taxon>Pseudomonadota</taxon>
        <taxon>Betaproteobacteria</taxon>
        <taxon>Burkholderiales</taxon>
        <taxon>Sphaerotilaceae</taxon>
        <taxon>Methylibium</taxon>
        <taxon>environmental samples</taxon>
    </lineage>
</organism>
<sequence length="139" mass="14972">CGKAPDTCCIAAAPFVGDVISVNEALVDYRWHGRNDGAVTTLDEARFAWQTANAIQRFEYAQRIAARAGFALSDSARHLAFPQLRFRIASYRLARDSHPIRGDSTARALRGSVSGRRDSARAAAADCSGHHCLGRPGAS</sequence>
<dbReference type="EMBL" id="KF121858">
    <property type="protein sequence ID" value="AIA89150.1"/>
    <property type="molecule type" value="Genomic_DNA"/>
</dbReference>
<accession>A0A060C7Z9</accession>